<name>A0ABU3B894_9GAMM</name>
<organism evidence="2 3">
    <name type="scientific">Spectribacter acetivorans</name>
    <dbReference type="NCBI Taxonomy" id="3075603"/>
    <lineage>
        <taxon>Bacteria</taxon>
        <taxon>Pseudomonadati</taxon>
        <taxon>Pseudomonadota</taxon>
        <taxon>Gammaproteobacteria</taxon>
        <taxon>Salinisphaerales</taxon>
        <taxon>Salinisphaeraceae</taxon>
        <taxon>Spectribacter</taxon>
    </lineage>
</organism>
<dbReference type="EMBL" id="JAVRHY010000007">
    <property type="protein sequence ID" value="MDT0618694.1"/>
    <property type="molecule type" value="Genomic_DNA"/>
</dbReference>
<evidence type="ECO:0000313" key="3">
    <source>
        <dbReference type="Proteomes" id="UP001259982"/>
    </source>
</evidence>
<gene>
    <name evidence="2" type="ORF">RM531_09410</name>
</gene>
<evidence type="ECO:0008006" key="4">
    <source>
        <dbReference type="Google" id="ProtNLM"/>
    </source>
</evidence>
<evidence type="ECO:0000313" key="2">
    <source>
        <dbReference type="EMBL" id="MDT0618694.1"/>
    </source>
</evidence>
<sequence length="522" mass="59958">MSRMKLDYPQLLETNNLLQINGDETYWLCVTRTVQESKLFPVPAYMLLSYAMAFYRYPSLLAKIERHMKAEEIGDRMRNMGIRCQAVAMWGLPCFYLLGREWMINMGVIRPQDAAEDVAYVLDFWKRFQLSWRRNHGHLTAAQAGHRAQILPERQLQVFHADLYDCAEGDELHEAAHTFVASASQYAFLIACESRISLHNHGPYNLGEKDGKKRELLVRDFMDLAECDLPWLDGVAADVPYNNLTVTMAVQDCHFNILDDWGSFESEPEFRSHHLCGVGLYTSDSLTDGYVPVGMGSAEELTATFRELNDRVKEATANLWKRFAGYSRDQMLDAGAMTYYGIIKDLAHVAGCYDPDDWMKVDERAERFRPLLNDEYSRDMLGTICVGAGPSHQFSEYTMMQHSDLPQKIYSPISCQQILRDGDYVPSVGDISAGVTYLDPKQDRYQTSAGVIGYEEYNRRARENTPPTCTEEFRFMDETWVKYNHDSEAVERLYKLQQNGSRNLQDKGAGLRRDDVEKLRKP</sequence>
<comment type="caution">
    <text evidence="2">The sequence shown here is derived from an EMBL/GenBank/DDBJ whole genome shotgun (WGS) entry which is preliminary data.</text>
</comment>
<keyword evidence="3" id="KW-1185">Reference proteome</keyword>
<dbReference type="RefSeq" id="WP_311658870.1">
    <property type="nucleotide sequence ID" value="NZ_JAVRHY010000007.1"/>
</dbReference>
<dbReference type="Proteomes" id="UP001259982">
    <property type="component" value="Unassembled WGS sequence"/>
</dbReference>
<proteinExistence type="predicted"/>
<reference evidence="2 3" key="1">
    <citation type="submission" date="2023-09" db="EMBL/GenBank/DDBJ databases">
        <authorList>
            <person name="Rey-Velasco X."/>
        </authorList>
    </citation>
    <scope>NUCLEOTIDE SEQUENCE [LARGE SCALE GENOMIC DNA]</scope>
    <source>
        <strain evidence="2 3">P385</strain>
    </source>
</reference>
<feature type="region of interest" description="Disordered" evidence="1">
    <location>
        <begin position="501"/>
        <end position="522"/>
    </location>
</feature>
<evidence type="ECO:0000256" key="1">
    <source>
        <dbReference type="SAM" id="MobiDB-lite"/>
    </source>
</evidence>
<feature type="compositionally biased region" description="Basic and acidic residues" evidence="1">
    <location>
        <begin position="509"/>
        <end position="522"/>
    </location>
</feature>
<accession>A0ABU3B894</accession>
<protein>
    <recommendedName>
        <fullName evidence="4">PFL domain-containing protein</fullName>
    </recommendedName>
</protein>